<gene>
    <name evidence="1" type="ORF">SDC9_145811</name>
</gene>
<proteinExistence type="predicted"/>
<protein>
    <recommendedName>
        <fullName evidence="2">Plasmid segregation centromere-binding protein ParR</fullName>
    </recommendedName>
</protein>
<comment type="caution">
    <text evidence="1">The sequence shown here is derived from an EMBL/GenBank/DDBJ whole genome shotgun (WGS) entry which is preliminary data.</text>
</comment>
<accession>A0A645ED02</accession>
<reference evidence="1" key="1">
    <citation type="submission" date="2019-08" db="EMBL/GenBank/DDBJ databases">
        <authorList>
            <person name="Kucharzyk K."/>
            <person name="Murdoch R.W."/>
            <person name="Higgins S."/>
            <person name="Loffler F."/>
        </authorList>
    </citation>
    <scope>NUCLEOTIDE SEQUENCE</scope>
</reference>
<dbReference type="AlphaFoldDB" id="A0A645ED02"/>
<dbReference type="EMBL" id="VSSQ01044762">
    <property type="protein sequence ID" value="MPM98623.1"/>
    <property type="molecule type" value="Genomic_DNA"/>
</dbReference>
<name>A0A645ED02_9ZZZZ</name>
<evidence type="ECO:0000313" key="1">
    <source>
        <dbReference type="EMBL" id="MPM98623.1"/>
    </source>
</evidence>
<evidence type="ECO:0008006" key="2">
    <source>
        <dbReference type="Google" id="ProtNLM"/>
    </source>
</evidence>
<organism evidence="1">
    <name type="scientific">bioreactor metagenome</name>
    <dbReference type="NCBI Taxonomy" id="1076179"/>
    <lineage>
        <taxon>unclassified sequences</taxon>
        <taxon>metagenomes</taxon>
        <taxon>ecological metagenomes</taxon>
    </lineage>
</organism>
<sequence length="81" mass="9028">MENPRHREAEALVSRQGSRQRTDYVVSCILTASQSDMLEAAVRRAVRDELNSLHLTAVPQPEPETTLSDIPDSLINALEDL</sequence>